<dbReference type="GeneID" id="112552631"/>
<gene>
    <name evidence="2" type="primary">LOC112552631</name>
</gene>
<evidence type="ECO:0000313" key="1">
    <source>
        <dbReference type="Proteomes" id="UP000504615"/>
    </source>
</evidence>
<evidence type="ECO:0000313" key="2">
    <source>
        <dbReference type="RefSeq" id="XP_025074035.1"/>
    </source>
</evidence>
<reference evidence="2" key="1">
    <citation type="submission" date="2025-08" db="UniProtKB">
        <authorList>
            <consortium name="RefSeq"/>
        </authorList>
    </citation>
    <scope>IDENTIFICATION</scope>
</reference>
<proteinExistence type="predicted"/>
<dbReference type="OrthoDB" id="7698113at2759"/>
<sequence>MPPFLVLFFLVTEKNKENDSSVLEIKYISNSEAYLDESILEVMGEDPKSQALELDIHPTFLKKWRFWTVNGVPETEKDKLLKKYVRSLQFEAPSLNPEIAASLGEYACKRFYGEDILGGCIFLNSDS</sequence>
<organism evidence="1 2">
    <name type="scientific">Pogonomyrmex barbatus</name>
    <name type="common">red harvester ant</name>
    <dbReference type="NCBI Taxonomy" id="144034"/>
    <lineage>
        <taxon>Eukaryota</taxon>
        <taxon>Metazoa</taxon>
        <taxon>Ecdysozoa</taxon>
        <taxon>Arthropoda</taxon>
        <taxon>Hexapoda</taxon>
        <taxon>Insecta</taxon>
        <taxon>Pterygota</taxon>
        <taxon>Neoptera</taxon>
        <taxon>Endopterygota</taxon>
        <taxon>Hymenoptera</taxon>
        <taxon>Apocrita</taxon>
        <taxon>Aculeata</taxon>
        <taxon>Formicoidea</taxon>
        <taxon>Formicidae</taxon>
        <taxon>Myrmicinae</taxon>
        <taxon>Pogonomyrmex</taxon>
    </lineage>
</organism>
<protein>
    <submittedName>
        <fullName evidence="2">Uncharacterized protein LOC112552631</fullName>
    </submittedName>
</protein>
<name>A0A8N1S5E4_9HYME</name>
<accession>A0A8N1S5E4</accession>
<dbReference type="RefSeq" id="XP_025074035.1">
    <property type="nucleotide sequence ID" value="XM_025218250.1"/>
</dbReference>
<keyword evidence="1" id="KW-1185">Reference proteome</keyword>
<dbReference type="Proteomes" id="UP000504615">
    <property type="component" value="Unplaced"/>
</dbReference>
<dbReference type="AlphaFoldDB" id="A0A8N1S5E4"/>